<evidence type="ECO:0000313" key="1">
    <source>
        <dbReference type="EMBL" id="KAK1735139.1"/>
    </source>
</evidence>
<name>A0AAD8XWZ6_9STRA</name>
<dbReference type="AlphaFoldDB" id="A0AAD8XWZ6"/>
<sequence length="414" mass="46840">MNRSAIATSFKAPAGQAYYCCSRIALIYTIKYFNFIASIQTDLKIIFVGDSISAQFAQAFDSAALDEAQEDSVRAKNIFRPDGNRPSIIHICRSICSPIRGSGVSAFWRITNLILKENTKWPSRCTGFFRHWNEGQALDFLNHEYNSTQFVLPSNKGVSHQVNRTTTDYFQKSKLASFKAGNVNVVNGFDAAVFRVPHGWLQLDYIDSARLIETIETTHRILGATTIVIPTLPMSNNVKSENDWKKVTQINRMIRQVARNITKSEGDVQYVLVQEFGNLTNQLLMENAKNLDLLSLHQRDIDYSREGWEVDVANVFLQRPPITTKKWPPSYSQVCSSLPSNRTEACPGVKISSDGMHWCVETFGGRFTASIACLLGCVYNVARPPTDEEIRKCEQRCNDQFMSLNVVRDEMFKN</sequence>
<protein>
    <submittedName>
        <fullName evidence="1">Uncharacterized protein</fullName>
    </submittedName>
</protein>
<keyword evidence="2" id="KW-1185">Reference proteome</keyword>
<dbReference type="EMBL" id="JATAAI010000035">
    <property type="protein sequence ID" value="KAK1735139.1"/>
    <property type="molecule type" value="Genomic_DNA"/>
</dbReference>
<proteinExistence type="predicted"/>
<comment type="caution">
    <text evidence="1">The sequence shown here is derived from an EMBL/GenBank/DDBJ whole genome shotgun (WGS) entry which is preliminary data.</text>
</comment>
<organism evidence="1 2">
    <name type="scientific">Skeletonema marinoi</name>
    <dbReference type="NCBI Taxonomy" id="267567"/>
    <lineage>
        <taxon>Eukaryota</taxon>
        <taxon>Sar</taxon>
        <taxon>Stramenopiles</taxon>
        <taxon>Ochrophyta</taxon>
        <taxon>Bacillariophyta</taxon>
        <taxon>Coscinodiscophyceae</taxon>
        <taxon>Thalassiosirophycidae</taxon>
        <taxon>Thalassiosirales</taxon>
        <taxon>Skeletonemataceae</taxon>
        <taxon>Skeletonema</taxon>
        <taxon>Skeletonema marinoi-dohrnii complex</taxon>
    </lineage>
</organism>
<reference evidence="1" key="1">
    <citation type="submission" date="2023-06" db="EMBL/GenBank/DDBJ databases">
        <title>Survivors Of The Sea: Transcriptome response of Skeletonema marinoi to long-term dormancy.</title>
        <authorList>
            <person name="Pinder M.I.M."/>
            <person name="Kourtchenko O."/>
            <person name="Robertson E.K."/>
            <person name="Larsson T."/>
            <person name="Maumus F."/>
            <person name="Osuna-Cruz C.M."/>
            <person name="Vancaester E."/>
            <person name="Stenow R."/>
            <person name="Vandepoele K."/>
            <person name="Ploug H."/>
            <person name="Bruchert V."/>
            <person name="Godhe A."/>
            <person name="Topel M."/>
        </authorList>
    </citation>
    <scope>NUCLEOTIDE SEQUENCE</scope>
    <source>
        <strain evidence="1">R05AC</strain>
    </source>
</reference>
<evidence type="ECO:0000313" key="2">
    <source>
        <dbReference type="Proteomes" id="UP001224775"/>
    </source>
</evidence>
<dbReference type="Proteomes" id="UP001224775">
    <property type="component" value="Unassembled WGS sequence"/>
</dbReference>
<gene>
    <name evidence="1" type="ORF">QTG54_014205</name>
</gene>
<accession>A0AAD8XWZ6</accession>